<evidence type="ECO:0000256" key="4">
    <source>
        <dbReference type="ARBA" id="ARBA00023136"/>
    </source>
</evidence>
<feature type="transmembrane region" description="Helical" evidence="5">
    <location>
        <begin position="183"/>
        <end position="204"/>
    </location>
</feature>
<evidence type="ECO:0000256" key="1">
    <source>
        <dbReference type="ARBA" id="ARBA00004141"/>
    </source>
</evidence>
<sequence>MLAARLCRIPLTAFVPGVGKQTVNKPTQCMYTRFQTFSNETGPRVSRRVQKKGGSTIKEKLMAPAGDSAFTLGKGAVAGASALGLGALCFYGLGMSKEVGAVDKAILWSEEVRQRVRSTYMYFGGSVGLTALSAVAVSKSPALMNLMMKNSLLAIGATFAVMIGSGMVLRSIPYKEGLGKKQLAWMTHCGIMGAIVAPLTMLGGPLLVRAAWYTAGIVGGLSAVAMCAPSEKFLNMGGPLACGLGVVFVSSIGSMFLPPTSAVGAGLYSISIYGGLVLFGLFLLYDTQKVIKKAETHPVYSPVPFDPVNACLGIYMDTLNIFIRVAMILANGGGSRRK</sequence>
<protein>
    <submittedName>
        <fullName evidence="6">Growth hormone-inducible transmembrane protein</fullName>
    </submittedName>
</protein>
<keyword evidence="2 5" id="KW-0812">Transmembrane</keyword>
<evidence type="ECO:0000256" key="3">
    <source>
        <dbReference type="ARBA" id="ARBA00022989"/>
    </source>
</evidence>
<organism evidence="6">
    <name type="scientific">Pinctada imbricata</name>
    <name type="common">Atlantic pearl-oyster</name>
    <name type="synonym">Pinctada martensii</name>
    <dbReference type="NCBI Taxonomy" id="66713"/>
    <lineage>
        <taxon>Eukaryota</taxon>
        <taxon>Metazoa</taxon>
        <taxon>Spiralia</taxon>
        <taxon>Lophotrochozoa</taxon>
        <taxon>Mollusca</taxon>
        <taxon>Bivalvia</taxon>
        <taxon>Autobranchia</taxon>
        <taxon>Pteriomorphia</taxon>
        <taxon>Pterioida</taxon>
        <taxon>Pterioidea</taxon>
        <taxon>Pteriidae</taxon>
        <taxon>Pinctada</taxon>
    </lineage>
</organism>
<dbReference type="PANTHER" id="PTHR23291">
    <property type="entry name" value="BAX INHIBITOR-RELATED"/>
    <property type="match status" value="1"/>
</dbReference>
<comment type="subcellular location">
    <subcellularLocation>
        <location evidence="1">Membrane</location>
        <topology evidence="1">Multi-pass membrane protein</topology>
    </subcellularLocation>
</comment>
<dbReference type="AlphaFoldDB" id="A0A060CZ52"/>
<dbReference type="InterPro" id="IPR035871">
    <property type="entry name" value="GHITM"/>
</dbReference>
<feature type="transmembrane region" description="Helical" evidence="5">
    <location>
        <begin position="265"/>
        <end position="285"/>
    </location>
</feature>
<feature type="transmembrane region" description="Helical" evidence="5">
    <location>
        <begin position="150"/>
        <end position="171"/>
    </location>
</feature>
<dbReference type="PANTHER" id="PTHR23291:SF112">
    <property type="entry name" value="GROWTH HORMONE-INDUCIBLE TRANSMEMBRANE PROTEIN"/>
    <property type="match status" value="1"/>
</dbReference>
<dbReference type="CDD" id="cd10431">
    <property type="entry name" value="GHITM"/>
    <property type="match status" value="1"/>
</dbReference>
<evidence type="ECO:0000256" key="5">
    <source>
        <dbReference type="RuleBase" id="RU004379"/>
    </source>
</evidence>
<feature type="transmembrane region" description="Helical" evidence="5">
    <location>
        <begin position="210"/>
        <end position="228"/>
    </location>
</feature>
<evidence type="ECO:0000256" key="2">
    <source>
        <dbReference type="ARBA" id="ARBA00022692"/>
    </source>
</evidence>
<name>A0A060CZ52_PINIB</name>
<dbReference type="Pfam" id="PF01027">
    <property type="entry name" value="Bax1-I"/>
    <property type="match status" value="1"/>
</dbReference>
<dbReference type="GO" id="GO:0005743">
    <property type="term" value="C:mitochondrial inner membrane"/>
    <property type="evidence" value="ECO:0007669"/>
    <property type="project" value="TreeGrafter"/>
</dbReference>
<feature type="transmembrane region" description="Helical" evidence="5">
    <location>
        <begin position="240"/>
        <end position="259"/>
    </location>
</feature>
<dbReference type="InterPro" id="IPR006214">
    <property type="entry name" value="Bax_inhibitor_1-related"/>
</dbReference>
<keyword evidence="3 5" id="KW-1133">Transmembrane helix</keyword>
<dbReference type="EMBL" id="KJ579135">
    <property type="protein sequence ID" value="AIA98701.1"/>
    <property type="molecule type" value="mRNA"/>
</dbReference>
<keyword evidence="4 5" id="KW-0472">Membrane</keyword>
<reference evidence="6" key="1">
    <citation type="submission" date="2014-03" db="EMBL/GenBank/DDBJ databases">
        <title>Cloning and expression analysis of growth related genes from Pinctada martensii.</title>
        <authorList>
            <person name="Chen W."/>
            <person name="Jiao Y."/>
            <person name="Deng Y."/>
            <person name="Wang Q."/>
            <person name="Du X."/>
        </authorList>
    </citation>
    <scope>NUCLEOTIDE SEQUENCE</scope>
</reference>
<evidence type="ECO:0000313" key="6">
    <source>
        <dbReference type="EMBL" id="AIA98701.1"/>
    </source>
</evidence>
<accession>A0A060CZ52</accession>
<feature type="transmembrane region" description="Helical" evidence="5">
    <location>
        <begin position="120"/>
        <end position="138"/>
    </location>
</feature>
<comment type="similarity">
    <text evidence="5">Belongs to the BI1 family.</text>
</comment>
<proteinExistence type="evidence at transcript level"/>
<gene>
    <name evidence="6" type="primary">GHITM</name>
</gene>